<reference evidence="5" key="1">
    <citation type="submission" date="2020-02" db="EMBL/GenBank/DDBJ databases">
        <title>Draft genome sequence of Candidatus Afipia apatlaquensis IBT-C3, a potential strain for decolorization of textile dyes.</title>
        <authorList>
            <person name="Sanchez-Reyes A."/>
            <person name="Breton-Deval L."/>
            <person name="Mangelson H."/>
            <person name="Sanchez-Flores A."/>
        </authorList>
    </citation>
    <scope>NUCLEOTIDE SEQUENCE [LARGE SCALE GENOMIC DNA]</scope>
    <source>
        <strain evidence="5">IBT-C3</strain>
    </source>
</reference>
<evidence type="ECO:0000256" key="2">
    <source>
        <dbReference type="ARBA" id="ARBA00023136"/>
    </source>
</evidence>
<dbReference type="GO" id="GO:0019867">
    <property type="term" value="C:outer membrane"/>
    <property type="evidence" value="ECO:0007669"/>
    <property type="project" value="InterPro"/>
</dbReference>
<keyword evidence="6" id="KW-1185">Reference proteome</keyword>
<keyword evidence="1" id="KW-0813">Transport</keyword>
<sequence length="224" mass="23535">MLIAAVVCCLVQVAADEADRFGSATVEFHIPEQPLASALQAFSAASGVAVLYASGAESGLRSAPLDGEYSREAALKILLGDSGLVARYARSDAIALVDPAAPNPYAPPDEALLGADMSLDTLHVAGATQGPDRNELSDYIGAIQQDLQKALKTNGATRDGSYRVGVDLWVDPSRTVRRTEVFRSTGNPGRDTAVASVLQGVVIRRPAPAHTPQPVRVMIVVRSM</sequence>
<proteinExistence type="predicted"/>
<evidence type="ECO:0000256" key="3">
    <source>
        <dbReference type="ARBA" id="ARBA00023237"/>
    </source>
</evidence>
<keyword evidence="3" id="KW-0998">Cell outer membrane</keyword>
<feature type="domain" description="Secretin/TonB short N-terminal" evidence="4">
    <location>
        <begin position="48"/>
        <end position="99"/>
    </location>
</feature>
<keyword evidence="2" id="KW-0472">Membrane</keyword>
<dbReference type="SMART" id="SM00965">
    <property type="entry name" value="STN"/>
    <property type="match status" value="1"/>
</dbReference>
<gene>
    <name evidence="5" type="ORF">G4V63_17445</name>
</gene>
<evidence type="ECO:0000259" key="4">
    <source>
        <dbReference type="SMART" id="SM00965"/>
    </source>
</evidence>
<dbReference type="AlphaFoldDB" id="A0A7C9VFC6"/>
<evidence type="ECO:0000313" key="6">
    <source>
        <dbReference type="Proteomes" id="UP000480266"/>
    </source>
</evidence>
<evidence type="ECO:0000256" key="1">
    <source>
        <dbReference type="ARBA" id="ARBA00022448"/>
    </source>
</evidence>
<dbReference type="InterPro" id="IPR011662">
    <property type="entry name" value="Secretin/TonB_short_N"/>
</dbReference>
<accession>A0A7C9VFC6</accession>
<organism evidence="5 6">
    <name type="scientific">Candidatus Afipia apatlaquensis</name>
    <dbReference type="NCBI Taxonomy" id="2712852"/>
    <lineage>
        <taxon>Bacteria</taxon>
        <taxon>Pseudomonadati</taxon>
        <taxon>Pseudomonadota</taxon>
        <taxon>Alphaproteobacteria</taxon>
        <taxon>Hyphomicrobiales</taxon>
        <taxon>Nitrobacteraceae</taxon>
        <taxon>Afipia</taxon>
    </lineage>
</organism>
<dbReference type="Gene3D" id="3.55.50.30">
    <property type="match status" value="1"/>
</dbReference>
<name>A0A7C9VFC6_9BRAD</name>
<dbReference type="SUPFAM" id="SSF74653">
    <property type="entry name" value="TolA/TonB C-terminal domain"/>
    <property type="match status" value="1"/>
</dbReference>
<protein>
    <recommendedName>
        <fullName evidence="4">Secretin/TonB short N-terminal domain-containing protein</fullName>
    </recommendedName>
</protein>
<dbReference type="Proteomes" id="UP000480266">
    <property type="component" value="Unassembled WGS sequence"/>
</dbReference>
<dbReference type="EMBL" id="JAAMRR010000887">
    <property type="protein sequence ID" value="NGX96928.1"/>
    <property type="molecule type" value="Genomic_DNA"/>
</dbReference>
<comment type="caution">
    <text evidence="5">The sequence shown here is derived from an EMBL/GenBank/DDBJ whole genome shotgun (WGS) entry which is preliminary data.</text>
</comment>
<evidence type="ECO:0000313" key="5">
    <source>
        <dbReference type="EMBL" id="NGX96928.1"/>
    </source>
</evidence>